<dbReference type="NCBIfam" id="TIGR01512">
    <property type="entry name" value="ATPase-IB2_Cd"/>
    <property type="match status" value="1"/>
</dbReference>
<evidence type="ECO:0000256" key="10">
    <source>
        <dbReference type="RuleBase" id="RU362081"/>
    </source>
</evidence>
<dbReference type="Pfam" id="PF00122">
    <property type="entry name" value="E1-E2_ATPase"/>
    <property type="match status" value="1"/>
</dbReference>
<evidence type="ECO:0000256" key="3">
    <source>
        <dbReference type="ARBA" id="ARBA00022539"/>
    </source>
</evidence>
<dbReference type="PANTHER" id="PTHR48085:SF5">
    <property type="entry name" value="CADMIUM_ZINC-TRANSPORTING ATPASE HMA4-RELATED"/>
    <property type="match status" value="1"/>
</dbReference>
<dbReference type="InterPro" id="IPR059000">
    <property type="entry name" value="ATPase_P-type_domA"/>
</dbReference>
<evidence type="ECO:0000256" key="7">
    <source>
        <dbReference type="ARBA" id="ARBA00023136"/>
    </source>
</evidence>
<dbReference type="InterPro" id="IPR023298">
    <property type="entry name" value="ATPase_P-typ_TM_dom_sf"/>
</dbReference>
<dbReference type="AlphaFoldDB" id="A0A0R1TTP3"/>
<sequence length="598" mass="62123">MVLTVALIAAVAEWGLHLPHVAVIVINVAGLALAALMFWDMVQTLRSGKFGVDLLAITAVVATVVVGEYWAALIVLLMLTGGDALEDYAAHKANSELRDLLANTPTMAHRQEGGKLVDVAADAVKVGDTVVVRPGEVVPVDGRVVDGDSLVDEANITGESRPVAKSVDAPLMSGTVNGDAALTVQVTKTAADSQYQSIVRLVQDAASQQAPFVRLADRYAVPFTLVAYVIAGVAWFLSGDPVRFAEVLVVASPCPLILAAPIALVSGMSRTSRNGIIVKSGAALEKLASARTVAFDKTGTVTRGDLRVVAVEPAVDDVDDATLLSWAASAEQHSGHILARALVTAAEGHELSASTDVSEATGHGVTATVEGKVVAVGQAGFAHATNVSDQTAVYVSVDGRYVGRILFADTIRAETPATMKRLHALGIHNLMMISGDRQQTADAVADQAGIDTVYAQQLPADKIAVLKQVSRDQRPVVMVGDGVNDAPSLAVADVGIAMGARGATAASESADVVLLHDDLSQVASGVLIARDTMAIAREAVLIGIGICTVLMLIASFGVIPAIIGALFQEVVDTVTILYALRARHGRKGADERLAEHLA</sequence>
<comment type="subcellular location">
    <subcellularLocation>
        <location evidence="1">Cell membrane</location>
        <topology evidence="1">Multi-pass membrane protein</topology>
    </subcellularLocation>
</comment>
<dbReference type="NCBIfam" id="TIGR01494">
    <property type="entry name" value="ATPase_P-type"/>
    <property type="match status" value="1"/>
</dbReference>
<dbReference type="InterPro" id="IPR036412">
    <property type="entry name" value="HAD-like_sf"/>
</dbReference>
<dbReference type="PATRIC" id="fig|1423783.4.peg.2007"/>
<dbReference type="InterPro" id="IPR001757">
    <property type="entry name" value="P_typ_ATPase"/>
</dbReference>
<accession>A0A0R1TTP3</accession>
<evidence type="ECO:0000256" key="9">
    <source>
        <dbReference type="ARBA" id="ARBA00049338"/>
    </source>
</evidence>
<dbReference type="SUPFAM" id="SSF81653">
    <property type="entry name" value="Calcium ATPase, transduction domain A"/>
    <property type="match status" value="1"/>
</dbReference>
<dbReference type="InterPro" id="IPR008250">
    <property type="entry name" value="ATPase_P-typ_transduc_dom_A_sf"/>
</dbReference>
<dbReference type="PANTHER" id="PTHR48085">
    <property type="entry name" value="CADMIUM/ZINC-TRANSPORTING ATPASE HMA2-RELATED"/>
    <property type="match status" value="1"/>
</dbReference>
<dbReference type="Gene3D" id="3.40.50.1000">
    <property type="entry name" value="HAD superfamily/HAD-like"/>
    <property type="match status" value="1"/>
</dbReference>
<proteinExistence type="inferred from homology"/>
<protein>
    <recommendedName>
        <fullName evidence="8">Cd(2+)-exporting ATPase</fullName>
        <ecNumber evidence="8">7.2.2.21</ecNumber>
    </recommendedName>
</protein>
<feature type="transmembrane region" description="Helical" evidence="10">
    <location>
        <begin position="21"/>
        <end position="42"/>
    </location>
</feature>
<keyword evidence="6" id="KW-0406">Ion transport</keyword>
<evidence type="ECO:0000256" key="5">
    <source>
        <dbReference type="ARBA" id="ARBA00022989"/>
    </source>
</evidence>
<evidence type="ECO:0000313" key="13">
    <source>
        <dbReference type="Proteomes" id="UP000051922"/>
    </source>
</evidence>
<dbReference type="PRINTS" id="PR00120">
    <property type="entry name" value="HATPASE"/>
</dbReference>
<dbReference type="InterPro" id="IPR051014">
    <property type="entry name" value="Cation_Transport_ATPase_IB"/>
</dbReference>
<evidence type="ECO:0000256" key="1">
    <source>
        <dbReference type="ARBA" id="ARBA00004651"/>
    </source>
</evidence>
<dbReference type="GO" id="GO:0016887">
    <property type="term" value="F:ATP hydrolysis activity"/>
    <property type="evidence" value="ECO:0007669"/>
    <property type="project" value="InterPro"/>
</dbReference>
<evidence type="ECO:0000256" key="4">
    <source>
        <dbReference type="ARBA" id="ARBA00022692"/>
    </source>
</evidence>
<name>A0A0R1TTP3_9LACO</name>
<dbReference type="NCBIfam" id="TIGR01525">
    <property type="entry name" value="ATPase-IB_hvy"/>
    <property type="match status" value="1"/>
</dbReference>
<dbReference type="Gene3D" id="2.70.150.10">
    <property type="entry name" value="Calcium-transporting ATPase, cytoplasmic transduction domain A"/>
    <property type="match status" value="1"/>
</dbReference>
<dbReference type="InterPro" id="IPR027256">
    <property type="entry name" value="P-typ_ATPase_IB"/>
</dbReference>
<dbReference type="STRING" id="1423783.FC50_GL001962"/>
<dbReference type="Gene3D" id="3.40.1110.10">
    <property type="entry name" value="Calcium-transporting ATPase, cytoplasmic domain N"/>
    <property type="match status" value="1"/>
</dbReference>
<keyword evidence="3" id="KW-0104">Cadmium</keyword>
<keyword evidence="7 10" id="KW-0472">Membrane</keyword>
<organism evidence="12 13">
    <name type="scientific">Lacticaseibacillus pantheris DSM 15945 = JCM 12539 = NBRC 106106</name>
    <dbReference type="NCBI Taxonomy" id="1423783"/>
    <lineage>
        <taxon>Bacteria</taxon>
        <taxon>Bacillati</taxon>
        <taxon>Bacillota</taxon>
        <taxon>Bacilli</taxon>
        <taxon>Lactobacillales</taxon>
        <taxon>Lactobacillaceae</taxon>
        <taxon>Lacticaseibacillus</taxon>
    </lineage>
</organism>
<feature type="transmembrane region" description="Helical" evidence="10">
    <location>
        <begin position="540"/>
        <end position="567"/>
    </location>
</feature>
<keyword evidence="10" id="KW-0479">Metal-binding</keyword>
<dbReference type="CDD" id="cd07544">
    <property type="entry name" value="P-type_ATPase_HM"/>
    <property type="match status" value="1"/>
</dbReference>
<keyword evidence="10" id="KW-1003">Cell membrane</keyword>
<dbReference type="PRINTS" id="PR00119">
    <property type="entry name" value="CATATPASE"/>
</dbReference>
<evidence type="ECO:0000313" key="12">
    <source>
        <dbReference type="EMBL" id="KRL84652.1"/>
    </source>
</evidence>
<dbReference type="InterPro" id="IPR023214">
    <property type="entry name" value="HAD_sf"/>
</dbReference>
<dbReference type="FunFam" id="2.70.150.10:FF:000002">
    <property type="entry name" value="Copper-transporting ATPase 1, putative"/>
    <property type="match status" value="1"/>
</dbReference>
<comment type="similarity">
    <text evidence="2 10">Belongs to the cation transport ATPase (P-type) (TC 3.A.3) family. Type IB subfamily.</text>
</comment>
<feature type="domain" description="P-type ATPase A" evidence="11">
    <location>
        <begin position="104"/>
        <end position="203"/>
    </location>
</feature>
<dbReference type="GO" id="GO:0005886">
    <property type="term" value="C:plasma membrane"/>
    <property type="evidence" value="ECO:0007669"/>
    <property type="project" value="UniProtKB-SubCell"/>
</dbReference>
<keyword evidence="13" id="KW-1185">Reference proteome</keyword>
<keyword evidence="4 10" id="KW-0812">Transmembrane</keyword>
<keyword evidence="6" id="KW-0813">Transport</keyword>
<dbReference type="InterPro" id="IPR018303">
    <property type="entry name" value="ATPase_P-typ_P_site"/>
</dbReference>
<dbReference type="GO" id="GO:0008551">
    <property type="term" value="F:P-type cadmium transporter activity"/>
    <property type="evidence" value="ECO:0007669"/>
    <property type="project" value="UniProtKB-EC"/>
</dbReference>
<dbReference type="GO" id="GO:0005524">
    <property type="term" value="F:ATP binding"/>
    <property type="evidence" value="ECO:0007669"/>
    <property type="project" value="UniProtKB-UniRule"/>
</dbReference>
<dbReference type="EMBL" id="AZFJ01000059">
    <property type="protein sequence ID" value="KRL84652.1"/>
    <property type="molecule type" value="Genomic_DNA"/>
</dbReference>
<dbReference type="PROSITE" id="PS00154">
    <property type="entry name" value="ATPASE_E1_E2"/>
    <property type="match status" value="1"/>
</dbReference>
<dbReference type="GO" id="GO:0046872">
    <property type="term" value="F:metal ion binding"/>
    <property type="evidence" value="ECO:0007669"/>
    <property type="project" value="UniProtKB-KW"/>
</dbReference>
<dbReference type="SUPFAM" id="SSF56784">
    <property type="entry name" value="HAD-like"/>
    <property type="match status" value="1"/>
</dbReference>
<feature type="transmembrane region" description="Helical" evidence="10">
    <location>
        <begin position="54"/>
        <end position="79"/>
    </location>
</feature>
<evidence type="ECO:0000256" key="8">
    <source>
        <dbReference type="ARBA" id="ARBA00039103"/>
    </source>
</evidence>
<gene>
    <name evidence="12" type="ORF">FC50_GL001962</name>
</gene>
<evidence type="ECO:0000259" key="11">
    <source>
        <dbReference type="Pfam" id="PF00122"/>
    </source>
</evidence>
<dbReference type="InterPro" id="IPR023299">
    <property type="entry name" value="ATPase_P-typ_cyto_dom_N"/>
</dbReference>
<comment type="catalytic activity">
    <reaction evidence="9">
        <text>Cd(2+)(in) + ATP + H2O = Cd(2+)(out) + ADP + phosphate + H(+)</text>
        <dbReference type="Rhea" id="RHEA:12132"/>
        <dbReference type="ChEBI" id="CHEBI:15377"/>
        <dbReference type="ChEBI" id="CHEBI:15378"/>
        <dbReference type="ChEBI" id="CHEBI:30616"/>
        <dbReference type="ChEBI" id="CHEBI:43474"/>
        <dbReference type="ChEBI" id="CHEBI:48775"/>
        <dbReference type="ChEBI" id="CHEBI:456216"/>
        <dbReference type="EC" id="7.2.2.21"/>
    </reaction>
</comment>
<keyword evidence="10" id="KW-0067">ATP-binding</keyword>
<comment type="caution">
    <text evidence="12">The sequence shown here is derived from an EMBL/GenBank/DDBJ whole genome shotgun (WGS) entry which is preliminary data.</text>
</comment>
<dbReference type="Proteomes" id="UP000051922">
    <property type="component" value="Unassembled WGS sequence"/>
</dbReference>
<evidence type="ECO:0000256" key="2">
    <source>
        <dbReference type="ARBA" id="ARBA00006024"/>
    </source>
</evidence>
<feature type="transmembrane region" description="Helical" evidence="10">
    <location>
        <begin position="219"/>
        <end position="238"/>
    </location>
</feature>
<reference evidence="12 13" key="1">
    <citation type="journal article" date="2015" name="Genome Announc.">
        <title>Expanding the biotechnology potential of lactobacilli through comparative genomics of 213 strains and associated genera.</title>
        <authorList>
            <person name="Sun Z."/>
            <person name="Harris H.M."/>
            <person name="McCann A."/>
            <person name="Guo C."/>
            <person name="Argimon S."/>
            <person name="Zhang W."/>
            <person name="Yang X."/>
            <person name="Jeffery I.B."/>
            <person name="Cooney J.C."/>
            <person name="Kagawa T.F."/>
            <person name="Liu W."/>
            <person name="Song Y."/>
            <person name="Salvetti E."/>
            <person name="Wrobel A."/>
            <person name="Rasinkangas P."/>
            <person name="Parkhill J."/>
            <person name="Rea M.C."/>
            <person name="O'Sullivan O."/>
            <person name="Ritari J."/>
            <person name="Douillard F.P."/>
            <person name="Paul Ross R."/>
            <person name="Yang R."/>
            <person name="Briner A.E."/>
            <person name="Felis G.E."/>
            <person name="de Vos W.M."/>
            <person name="Barrangou R."/>
            <person name="Klaenhammer T.R."/>
            <person name="Caufield P.W."/>
            <person name="Cui Y."/>
            <person name="Zhang H."/>
            <person name="O'Toole P.W."/>
        </authorList>
    </citation>
    <scope>NUCLEOTIDE SEQUENCE [LARGE SCALE GENOMIC DNA]</scope>
    <source>
        <strain evidence="12 13">DSM 15945</strain>
    </source>
</reference>
<dbReference type="SUPFAM" id="SSF81665">
    <property type="entry name" value="Calcium ATPase, transmembrane domain M"/>
    <property type="match status" value="1"/>
</dbReference>
<dbReference type="Pfam" id="PF00702">
    <property type="entry name" value="Hydrolase"/>
    <property type="match status" value="1"/>
</dbReference>
<keyword evidence="5 10" id="KW-1133">Transmembrane helix</keyword>
<evidence type="ECO:0000256" key="6">
    <source>
        <dbReference type="ARBA" id="ARBA00023065"/>
    </source>
</evidence>
<feature type="transmembrane region" description="Helical" evidence="10">
    <location>
        <begin position="244"/>
        <end position="265"/>
    </location>
</feature>
<keyword evidence="10" id="KW-0547">Nucleotide-binding</keyword>
<dbReference type="EC" id="7.2.2.21" evidence="8"/>